<protein>
    <recommendedName>
        <fullName evidence="9">Mitochondrial fission factor</fullName>
    </recommendedName>
</protein>
<dbReference type="GO" id="GO:0005777">
    <property type="term" value="C:peroxisome"/>
    <property type="evidence" value="ECO:0007669"/>
    <property type="project" value="UniProtKB-SubCell"/>
</dbReference>
<dbReference type="GO" id="GO:0090314">
    <property type="term" value="P:positive regulation of protein targeting to membrane"/>
    <property type="evidence" value="ECO:0007669"/>
    <property type="project" value="UniProtKB-UniRule"/>
</dbReference>
<dbReference type="GO" id="GO:0005741">
    <property type="term" value="C:mitochondrial outer membrane"/>
    <property type="evidence" value="ECO:0007669"/>
    <property type="project" value="UniProtKB-SubCell"/>
</dbReference>
<evidence type="ECO:0000256" key="1">
    <source>
        <dbReference type="ARBA" id="ARBA00009806"/>
    </source>
</evidence>
<dbReference type="PANTHER" id="PTHR16501">
    <property type="entry name" value="TRANSPORT AND GOLGI ORGANIZATION PROTEIN 11"/>
    <property type="match status" value="1"/>
</dbReference>
<evidence type="ECO:0000256" key="9">
    <source>
        <dbReference type="RuleBase" id="RU368040"/>
    </source>
</evidence>
<proteinExistence type="inferred from homology"/>
<feature type="transmembrane region" description="Helical" evidence="9">
    <location>
        <begin position="243"/>
        <end position="261"/>
    </location>
</feature>
<evidence type="ECO:0000313" key="13">
    <source>
        <dbReference type="RefSeq" id="XP_032833563.1"/>
    </source>
</evidence>
<keyword evidence="5" id="KW-0175">Coiled coil</keyword>
<dbReference type="GeneID" id="116956240"/>
<sequence length="263" mass="29342">MCAAFNPSASLLDDSAPKQYDPDFTQDISEKMRIPNTLKVASTEADAGQESPWPKTQNSHYHHPAMVMEVPERIMVADSGQDSSRSSMQGPRFSVELPREMFHLQTPPRVLTLEEQPLDYISLVPPASSPSVAAETPSRPPAQRRKNPGARPYRERSLSERGPRLGTPAQRQHAPRSLLSPSKSSPSLNPRRQELALVDDVGEDQYADGLELDLAVVNSQVLRLAGRLQAVERAAHARQRREVLLFSLTGLVFLLNGWLWLRR</sequence>
<feature type="domain" description="Mff-like" evidence="11">
    <location>
        <begin position="19"/>
        <end position="204"/>
    </location>
</feature>
<feature type="compositionally biased region" description="Low complexity" evidence="10">
    <location>
        <begin position="124"/>
        <end position="134"/>
    </location>
</feature>
<dbReference type="RefSeq" id="XP_032833563.1">
    <property type="nucleotide sequence ID" value="XM_032977672.1"/>
</dbReference>
<comment type="similarity">
    <text evidence="1 9">Belongs to the Tango11 family.</text>
</comment>
<evidence type="ECO:0000256" key="7">
    <source>
        <dbReference type="ARBA" id="ARBA00023136"/>
    </source>
</evidence>
<dbReference type="InterPro" id="IPR008518">
    <property type="entry name" value="Mff/Tango-11"/>
</dbReference>
<evidence type="ECO:0000256" key="5">
    <source>
        <dbReference type="ARBA" id="ARBA00023054"/>
    </source>
</evidence>
<organism evidence="12 13">
    <name type="scientific">Petromyzon marinus</name>
    <name type="common">Sea lamprey</name>
    <dbReference type="NCBI Taxonomy" id="7757"/>
    <lineage>
        <taxon>Eukaryota</taxon>
        <taxon>Metazoa</taxon>
        <taxon>Chordata</taxon>
        <taxon>Craniata</taxon>
        <taxon>Vertebrata</taxon>
        <taxon>Cyclostomata</taxon>
        <taxon>Hyperoartia</taxon>
        <taxon>Petromyzontiformes</taxon>
        <taxon>Petromyzontidae</taxon>
        <taxon>Petromyzon</taxon>
    </lineage>
</organism>
<dbReference type="InterPro" id="IPR039433">
    <property type="entry name" value="Mff-like_dom"/>
</dbReference>
<evidence type="ECO:0000256" key="6">
    <source>
        <dbReference type="ARBA" id="ARBA00023128"/>
    </source>
</evidence>
<feature type="region of interest" description="Disordered" evidence="10">
    <location>
        <begin position="1"/>
        <end position="30"/>
    </location>
</feature>
<evidence type="ECO:0000256" key="2">
    <source>
        <dbReference type="ARBA" id="ARBA00022692"/>
    </source>
</evidence>
<keyword evidence="12" id="KW-1185">Reference proteome</keyword>
<dbReference type="GO" id="GO:0006626">
    <property type="term" value="P:protein targeting to mitochondrion"/>
    <property type="evidence" value="ECO:0007669"/>
    <property type="project" value="TreeGrafter"/>
</dbReference>
<gene>
    <name evidence="13" type="primary">LOC116956240</name>
</gene>
<dbReference type="GO" id="GO:0000266">
    <property type="term" value="P:mitochondrial fission"/>
    <property type="evidence" value="ECO:0007669"/>
    <property type="project" value="UniProtKB-UniRule"/>
</dbReference>
<evidence type="ECO:0000259" key="11">
    <source>
        <dbReference type="Pfam" id="PF05644"/>
    </source>
</evidence>
<dbReference type="Pfam" id="PF05644">
    <property type="entry name" value="Miff"/>
    <property type="match status" value="1"/>
</dbReference>
<name>A0AAJ7UBT8_PETMA</name>
<keyword evidence="2 9" id="KW-0812">Transmembrane</keyword>
<keyword evidence="7 9" id="KW-0472">Membrane</keyword>
<accession>A0AAJ7UBT8</accession>
<reference evidence="13" key="1">
    <citation type="submission" date="2025-08" db="UniProtKB">
        <authorList>
            <consortium name="RefSeq"/>
        </authorList>
    </citation>
    <scope>IDENTIFICATION</scope>
    <source>
        <tissue evidence="13">Sperm</tissue>
    </source>
</reference>
<dbReference type="AlphaFoldDB" id="A0AAJ7UBT8"/>
<dbReference type="Proteomes" id="UP001318040">
    <property type="component" value="Chromosome 64"/>
</dbReference>
<dbReference type="KEGG" id="pmrn:116956240"/>
<evidence type="ECO:0000313" key="12">
    <source>
        <dbReference type="Proteomes" id="UP001318040"/>
    </source>
</evidence>
<evidence type="ECO:0000256" key="8">
    <source>
        <dbReference type="ARBA" id="ARBA00023140"/>
    </source>
</evidence>
<comment type="subcellular location">
    <subcellularLocation>
        <location evidence="9">Mitochondrion outer membrane</location>
        <topology evidence="9">Single-pass type IV membrane protein</topology>
    </subcellularLocation>
    <subcellularLocation>
        <location evidence="9">Peroxisome</location>
    </subcellularLocation>
</comment>
<feature type="compositionally biased region" description="Basic and acidic residues" evidence="10">
    <location>
        <begin position="152"/>
        <end position="163"/>
    </location>
</feature>
<keyword evidence="6 9" id="KW-0496">Mitochondrion</keyword>
<evidence type="ECO:0000256" key="3">
    <source>
        <dbReference type="ARBA" id="ARBA00022787"/>
    </source>
</evidence>
<evidence type="ECO:0000256" key="4">
    <source>
        <dbReference type="ARBA" id="ARBA00022989"/>
    </source>
</evidence>
<evidence type="ECO:0000256" key="10">
    <source>
        <dbReference type="SAM" id="MobiDB-lite"/>
    </source>
</evidence>
<keyword evidence="3 9" id="KW-1000">Mitochondrion outer membrane</keyword>
<dbReference type="PANTHER" id="PTHR16501:SF6">
    <property type="entry name" value="TRANSPORT AND GOLGI ORGANIZATION PROTEIN 11"/>
    <property type="match status" value="1"/>
</dbReference>
<dbReference type="GO" id="GO:0090141">
    <property type="term" value="P:positive regulation of mitochondrial fission"/>
    <property type="evidence" value="ECO:0007669"/>
    <property type="project" value="UniProtKB-UniRule"/>
</dbReference>
<keyword evidence="8 9" id="KW-0576">Peroxisome</keyword>
<comment type="function">
    <text evidence="9">Plays a role in mitochondrial and peroxisomal fission. Promotes the recruitment and association of the fission mediator dynamin-related protein 1 (DNM1L) to the mitochondrial surface.</text>
</comment>
<feature type="compositionally biased region" description="Low complexity" evidence="10">
    <location>
        <begin position="175"/>
        <end position="190"/>
    </location>
</feature>
<keyword evidence="4 9" id="KW-1133">Transmembrane helix</keyword>
<feature type="region of interest" description="Disordered" evidence="10">
    <location>
        <begin position="122"/>
        <end position="191"/>
    </location>
</feature>